<evidence type="ECO:0000256" key="8">
    <source>
        <dbReference type="ARBA" id="ARBA00038436"/>
    </source>
</evidence>
<evidence type="ECO:0000256" key="7">
    <source>
        <dbReference type="ARBA" id="ARBA00023136"/>
    </source>
</evidence>
<comment type="function">
    <text evidence="9">Part of the tripartite ATP-independent periplasmic (TRAP) transport system.</text>
</comment>
<proteinExistence type="inferred from homology"/>
<keyword evidence="4 9" id="KW-0997">Cell inner membrane</keyword>
<keyword evidence="3" id="KW-1003">Cell membrane</keyword>
<dbReference type="EMBL" id="CP063362">
    <property type="protein sequence ID" value="QRG08691.1"/>
    <property type="molecule type" value="Genomic_DNA"/>
</dbReference>
<evidence type="ECO:0000256" key="2">
    <source>
        <dbReference type="ARBA" id="ARBA00022448"/>
    </source>
</evidence>
<evidence type="ECO:0000256" key="5">
    <source>
        <dbReference type="ARBA" id="ARBA00022692"/>
    </source>
</evidence>
<evidence type="ECO:0000256" key="4">
    <source>
        <dbReference type="ARBA" id="ARBA00022519"/>
    </source>
</evidence>
<feature type="transmembrane region" description="Helical" evidence="9">
    <location>
        <begin position="93"/>
        <end position="115"/>
    </location>
</feature>
<keyword evidence="12" id="KW-1185">Reference proteome</keyword>
<evidence type="ECO:0000313" key="11">
    <source>
        <dbReference type="EMBL" id="QRG08691.1"/>
    </source>
</evidence>
<dbReference type="RefSeq" id="WP_203195606.1">
    <property type="nucleotide sequence ID" value="NZ_CP063362.1"/>
</dbReference>
<dbReference type="AlphaFoldDB" id="A0A974PSL5"/>
<accession>A0A974PSL5</accession>
<dbReference type="PANTHER" id="PTHR35011:SF10">
    <property type="entry name" value="TRAP TRANSPORTER SMALL PERMEASE PROTEIN"/>
    <property type="match status" value="1"/>
</dbReference>
<dbReference type="GO" id="GO:0005886">
    <property type="term" value="C:plasma membrane"/>
    <property type="evidence" value="ECO:0007669"/>
    <property type="project" value="UniProtKB-SubCell"/>
</dbReference>
<feature type="transmembrane region" description="Helical" evidence="9">
    <location>
        <begin position="54"/>
        <end position="72"/>
    </location>
</feature>
<protein>
    <recommendedName>
        <fullName evidence="9">TRAP transporter small permease protein</fullName>
    </recommendedName>
</protein>
<dbReference type="GO" id="GO:0015740">
    <property type="term" value="P:C4-dicarboxylate transport"/>
    <property type="evidence" value="ECO:0007669"/>
    <property type="project" value="TreeGrafter"/>
</dbReference>
<comment type="similarity">
    <text evidence="8 9">Belongs to the TRAP transporter small permease family.</text>
</comment>
<reference evidence="11 12" key="1">
    <citation type="submission" date="2020-10" db="EMBL/GenBank/DDBJ databases">
        <title>Degradation of 1,4-Dioxane by Xanthobacter sp. YN2, via a Novel Group-2 Soluble Di-Iron Monooxygenase.</title>
        <authorList>
            <person name="Ma F."/>
            <person name="Wang Y."/>
            <person name="Yang J."/>
            <person name="Guo H."/>
            <person name="Su D."/>
            <person name="Yu L."/>
        </authorList>
    </citation>
    <scope>NUCLEOTIDE SEQUENCE [LARGE SCALE GENOMIC DNA]</scope>
    <source>
        <strain evidence="11 12">YN2</strain>
    </source>
</reference>
<sequence>MKSAARMLDRMAGLLGTVAMAAAAVILAIATGHILLEIFLRNVFATSTYAVDEVVGYGVGSMTVLAMAGTLRRGEMIRVQLVLARLSPSARRVAEIMCALVTLLPVFLLTRTFVLSTMRSFREHTVSTGLLEVPLWIPEAIFAFGLGLLALQLAAYALRLAVDPDAPIAVADVATE</sequence>
<dbReference type="PANTHER" id="PTHR35011">
    <property type="entry name" value="2,3-DIKETO-L-GULONATE TRAP TRANSPORTER SMALL PERMEASE PROTEIN YIAM"/>
    <property type="match status" value="1"/>
</dbReference>
<dbReference type="Pfam" id="PF04290">
    <property type="entry name" value="DctQ"/>
    <property type="match status" value="1"/>
</dbReference>
<evidence type="ECO:0000256" key="3">
    <source>
        <dbReference type="ARBA" id="ARBA00022475"/>
    </source>
</evidence>
<keyword evidence="7 9" id="KW-0472">Membrane</keyword>
<dbReference type="GO" id="GO:0022857">
    <property type="term" value="F:transmembrane transporter activity"/>
    <property type="evidence" value="ECO:0007669"/>
    <property type="project" value="UniProtKB-UniRule"/>
</dbReference>
<evidence type="ECO:0000256" key="1">
    <source>
        <dbReference type="ARBA" id="ARBA00004429"/>
    </source>
</evidence>
<evidence type="ECO:0000256" key="6">
    <source>
        <dbReference type="ARBA" id="ARBA00022989"/>
    </source>
</evidence>
<comment type="subcellular location">
    <subcellularLocation>
        <location evidence="1 9">Cell inner membrane</location>
        <topology evidence="1 9">Multi-pass membrane protein</topology>
    </subcellularLocation>
</comment>
<gene>
    <name evidence="11" type="ORF">EZH22_10635</name>
</gene>
<organism evidence="11 12">
    <name type="scientific">Xanthobacter dioxanivorans</name>
    <dbReference type="NCBI Taxonomy" id="2528964"/>
    <lineage>
        <taxon>Bacteria</taxon>
        <taxon>Pseudomonadati</taxon>
        <taxon>Pseudomonadota</taxon>
        <taxon>Alphaproteobacteria</taxon>
        <taxon>Hyphomicrobiales</taxon>
        <taxon>Xanthobacteraceae</taxon>
        <taxon>Xanthobacter</taxon>
    </lineage>
</organism>
<keyword evidence="6 9" id="KW-1133">Transmembrane helix</keyword>
<keyword evidence="2 9" id="KW-0813">Transport</keyword>
<feature type="transmembrane region" description="Helical" evidence="9">
    <location>
        <begin position="12"/>
        <end position="34"/>
    </location>
</feature>
<feature type="transmembrane region" description="Helical" evidence="9">
    <location>
        <begin position="135"/>
        <end position="158"/>
    </location>
</feature>
<feature type="domain" description="Tripartite ATP-independent periplasmic transporters DctQ component" evidence="10">
    <location>
        <begin position="32"/>
        <end position="160"/>
    </location>
</feature>
<dbReference type="KEGG" id="xdi:EZH22_10635"/>
<keyword evidence="5 9" id="KW-0812">Transmembrane</keyword>
<evidence type="ECO:0000256" key="9">
    <source>
        <dbReference type="RuleBase" id="RU369079"/>
    </source>
</evidence>
<dbReference type="InterPro" id="IPR055348">
    <property type="entry name" value="DctQ"/>
</dbReference>
<evidence type="ECO:0000313" key="12">
    <source>
        <dbReference type="Proteomes" id="UP000596427"/>
    </source>
</evidence>
<name>A0A974PSL5_9HYPH</name>
<dbReference type="InterPro" id="IPR007387">
    <property type="entry name" value="TRAP_DctQ"/>
</dbReference>
<dbReference type="Proteomes" id="UP000596427">
    <property type="component" value="Chromosome"/>
</dbReference>
<comment type="subunit">
    <text evidence="9">The complex comprises the extracytoplasmic solute receptor protein and the two transmembrane proteins.</text>
</comment>
<evidence type="ECO:0000259" key="10">
    <source>
        <dbReference type="Pfam" id="PF04290"/>
    </source>
</evidence>